<evidence type="ECO:0000256" key="1">
    <source>
        <dbReference type="SAM" id="MobiDB-lite"/>
    </source>
</evidence>
<proteinExistence type="predicted"/>
<keyword evidence="3" id="KW-1185">Reference proteome</keyword>
<dbReference type="Proteomes" id="UP001159363">
    <property type="component" value="Chromosome 7"/>
</dbReference>
<reference evidence="2 3" key="1">
    <citation type="submission" date="2023-02" db="EMBL/GenBank/DDBJ databases">
        <title>LHISI_Scaffold_Assembly.</title>
        <authorList>
            <person name="Stuart O.P."/>
            <person name="Cleave R."/>
            <person name="Magrath M.J.L."/>
            <person name="Mikheyev A.S."/>
        </authorList>
    </citation>
    <scope>NUCLEOTIDE SEQUENCE [LARGE SCALE GENOMIC DNA]</scope>
    <source>
        <strain evidence="2">Daus_M_001</strain>
        <tissue evidence="2">Leg muscle</tissue>
    </source>
</reference>
<name>A0ABQ9GZX2_9NEOP</name>
<feature type="region of interest" description="Disordered" evidence="1">
    <location>
        <begin position="156"/>
        <end position="192"/>
    </location>
</feature>
<comment type="caution">
    <text evidence="2">The sequence shown here is derived from an EMBL/GenBank/DDBJ whole genome shotgun (WGS) entry which is preliminary data.</text>
</comment>
<evidence type="ECO:0000313" key="2">
    <source>
        <dbReference type="EMBL" id="KAJ8877588.1"/>
    </source>
</evidence>
<organism evidence="2 3">
    <name type="scientific">Dryococelus australis</name>
    <dbReference type="NCBI Taxonomy" id="614101"/>
    <lineage>
        <taxon>Eukaryota</taxon>
        <taxon>Metazoa</taxon>
        <taxon>Ecdysozoa</taxon>
        <taxon>Arthropoda</taxon>
        <taxon>Hexapoda</taxon>
        <taxon>Insecta</taxon>
        <taxon>Pterygota</taxon>
        <taxon>Neoptera</taxon>
        <taxon>Polyneoptera</taxon>
        <taxon>Phasmatodea</taxon>
        <taxon>Verophasmatodea</taxon>
        <taxon>Anareolatae</taxon>
        <taxon>Phasmatidae</taxon>
        <taxon>Eurycanthinae</taxon>
        <taxon>Dryococelus</taxon>
    </lineage>
</organism>
<protein>
    <submittedName>
        <fullName evidence="2">Uncharacterized protein</fullName>
    </submittedName>
</protein>
<sequence length="462" mass="50374">MEDECFRKPEIGSILTFSLHANFPPRQIGFNPRVAPGFSFVGIVPGDVAGWRVFSQISRFPPALHSDAAPFLPRFTLDGCQDLDVKSCPYLSPIHSVQTQYRQQEVRGHRDAWLPTLESPVHELIGCGITSITLNRRSGKLKQSFRPRPLYFPHATSKARTYAESEEGAGTERKGTENGNLPRKPADQRQCPPRFLHAKVPVIPPGIELISPRWKASSLATASPKAPACLFSPLANQSSAHCRSVCCSSLLTVDYRLDCVDNRLAKAAAKLVNAPAAAQTKPTRPAFSATADGVCSSGQYRMSYGLPEGLLHPVQKYGPQLISKVLTLSLTAFTRGLLPPLVILRLPRRAQGATVAERLACSPPTKAIRIQSPAGPLRIFACGNRPGRCRWSAGFRGDLPFPPPLHSGAAPYSPQSPSSALNTSMSRAAKRRIDVQHMYTEVSFAIDTPWITLSESDLQGNK</sequence>
<feature type="region of interest" description="Disordered" evidence="1">
    <location>
        <begin position="406"/>
        <end position="425"/>
    </location>
</feature>
<gene>
    <name evidence="2" type="ORF">PR048_022043</name>
</gene>
<dbReference type="EMBL" id="JARBHB010000008">
    <property type="protein sequence ID" value="KAJ8877588.1"/>
    <property type="molecule type" value="Genomic_DNA"/>
</dbReference>
<feature type="compositionally biased region" description="Low complexity" evidence="1">
    <location>
        <begin position="407"/>
        <end position="420"/>
    </location>
</feature>
<evidence type="ECO:0000313" key="3">
    <source>
        <dbReference type="Proteomes" id="UP001159363"/>
    </source>
</evidence>
<accession>A0ABQ9GZX2</accession>